<evidence type="ECO:0000256" key="1">
    <source>
        <dbReference type="SAM" id="MobiDB-lite"/>
    </source>
</evidence>
<evidence type="ECO:0008006" key="5">
    <source>
        <dbReference type="Google" id="ProtNLM"/>
    </source>
</evidence>
<accession>A0A6U6D7L6</accession>
<dbReference type="EMBL" id="HBKQ01009730">
    <property type="protein sequence ID" value="CAE2216231.1"/>
    <property type="molecule type" value="Transcribed_RNA"/>
</dbReference>
<feature type="region of interest" description="Disordered" evidence="1">
    <location>
        <begin position="1"/>
        <end position="184"/>
    </location>
</feature>
<feature type="transmembrane region" description="Helical" evidence="2">
    <location>
        <begin position="264"/>
        <end position="284"/>
    </location>
</feature>
<evidence type="ECO:0000313" key="4">
    <source>
        <dbReference type="EMBL" id="CAE2216231.1"/>
    </source>
</evidence>
<feature type="compositionally biased region" description="Low complexity" evidence="1">
    <location>
        <begin position="162"/>
        <end position="174"/>
    </location>
</feature>
<feature type="compositionally biased region" description="Low complexity" evidence="1">
    <location>
        <begin position="127"/>
        <end position="143"/>
    </location>
</feature>
<gene>
    <name evidence="3" type="ORF">OAUR00152_LOCUS6547</name>
    <name evidence="4" type="ORF">OAUR00152_LOCUS6549</name>
</gene>
<name>A0A6U6D7L6_9STRA</name>
<evidence type="ECO:0000256" key="2">
    <source>
        <dbReference type="SAM" id="Phobius"/>
    </source>
</evidence>
<evidence type="ECO:0000313" key="3">
    <source>
        <dbReference type="EMBL" id="CAE2216229.1"/>
    </source>
</evidence>
<sequence>MFSQRSAFDEALSRPLVPSNNNNEEEEHDGGAAANAKKTNKKKQTKKKNGGGGGGIGMGGRGSVSPNRSTAGTSSARGARGAGASGRLPSFGGPSSGNSASAAAAGADGYAPPSAVSSVVSEDDAAHAGNVTAANANAAYDPAVSSSAFETEPGEDYGGNGQQQQRQQQQQGQQSRELRRHESLDSALLRERNAALVEVTRSMGLVHTIQRELSSLVGGQQQEDIDDIEANAAEVRESTERGVHQLERAREGMRDGCGSRWREAALASVGGTATVAAVVFWLLAK</sequence>
<dbReference type="CDD" id="cd15840">
    <property type="entry name" value="SNARE_Qa"/>
    <property type="match status" value="1"/>
</dbReference>
<dbReference type="EMBL" id="HBKQ01009727">
    <property type="protein sequence ID" value="CAE2216229.1"/>
    <property type="molecule type" value="Transcribed_RNA"/>
</dbReference>
<organism evidence="3">
    <name type="scientific">Odontella aurita</name>
    <dbReference type="NCBI Taxonomy" id="265563"/>
    <lineage>
        <taxon>Eukaryota</taxon>
        <taxon>Sar</taxon>
        <taxon>Stramenopiles</taxon>
        <taxon>Ochrophyta</taxon>
        <taxon>Bacillariophyta</taxon>
        <taxon>Mediophyceae</taxon>
        <taxon>Biddulphiophycidae</taxon>
        <taxon>Eupodiscales</taxon>
        <taxon>Odontellaceae</taxon>
        <taxon>Odontella</taxon>
    </lineage>
</organism>
<feature type="compositionally biased region" description="Gly residues" evidence="1">
    <location>
        <begin position="50"/>
        <end position="62"/>
    </location>
</feature>
<protein>
    <recommendedName>
        <fullName evidence="5">t-SNARE coiled-coil homology domain-containing protein</fullName>
    </recommendedName>
</protein>
<dbReference type="SUPFAM" id="SSF58038">
    <property type="entry name" value="SNARE fusion complex"/>
    <property type="match status" value="1"/>
</dbReference>
<dbReference type="Gene3D" id="1.20.58.70">
    <property type="match status" value="1"/>
</dbReference>
<feature type="compositionally biased region" description="Low complexity" evidence="1">
    <location>
        <begin position="85"/>
        <end position="120"/>
    </location>
</feature>
<proteinExistence type="predicted"/>
<keyword evidence="2" id="KW-1133">Transmembrane helix</keyword>
<keyword evidence="2" id="KW-0472">Membrane</keyword>
<dbReference type="AlphaFoldDB" id="A0A6U6D7L6"/>
<feature type="compositionally biased region" description="Basic residues" evidence="1">
    <location>
        <begin position="38"/>
        <end position="49"/>
    </location>
</feature>
<feature type="compositionally biased region" description="Low complexity" evidence="1">
    <location>
        <begin position="68"/>
        <end position="79"/>
    </location>
</feature>
<keyword evidence="2" id="KW-0812">Transmembrane</keyword>
<reference evidence="3" key="1">
    <citation type="submission" date="2021-01" db="EMBL/GenBank/DDBJ databases">
        <authorList>
            <person name="Corre E."/>
            <person name="Pelletier E."/>
            <person name="Niang G."/>
            <person name="Scheremetjew M."/>
            <person name="Finn R."/>
            <person name="Kale V."/>
            <person name="Holt S."/>
            <person name="Cochrane G."/>
            <person name="Meng A."/>
            <person name="Brown T."/>
            <person name="Cohen L."/>
        </authorList>
    </citation>
    <scope>NUCLEOTIDE SEQUENCE</scope>
    <source>
        <strain evidence="3">Isolate 1302-5</strain>
    </source>
</reference>